<evidence type="ECO:0000313" key="4">
    <source>
        <dbReference type="WBParaSite" id="BTMF_0001762901-mRNA-1"/>
    </source>
</evidence>
<evidence type="ECO:0000313" key="2">
    <source>
        <dbReference type="EMBL" id="VDO54852.1"/>
    </source>
</evidence>
<keyword evidence="3" id="KW-1185">Reference proteome</keyword>
<gene>
    <name evidence="2" type="ORF">BTMF_LOCUS15597</name>
</gene>
<dbReference type="AlphaFoldDB" id="A0A0R3RC60"/>
<dbReference type="WBParaSite" id="BTMF_0001762901-mRNA-1">
    <property type="protein sequence ID" value="BTMF_0001762901-mRNA-1"/>
    <property type="gene ID" value="BTMF_0001762901"/>
</dbReference>
<protein>
    <submittedName>
        <fullName evidence="4">Secreted protein</fullName>
    </submittedName>
</protein>
<name>A0A0R3RC60_9BILA</name>
<evidence type="ECO:0000256" key="1">
    <source>
        <dbReference type="SAM" id="SignalP"/>
    </source>
</evidence>
<proteinExistence type="predicted"/>
<evidence type="ECO:0000313" key="3">
    <source>
        <dbReference type="Proteomes" id="UP000280834"/>
    </source>
</evidence>
<feature type="signal peptide" evidence="1">
    <location>
        <begin position="1"/>
        <end position="16"/>
    </location>
</feature>
<keyword evidence="1" id="KW-0732">Signal</keyword>
<feature type="chain" id="PRO_5043131069" evidence="1">
    <location>
        <begin position="17"/>
        <end position="79"/>
    </location>
</feature>
<sequence length="79" mass="8592">MSLFIKVSGLIGGCLATYTSLKELATTRFTAPCYIQPFVSSTDSKGSDGYLNCCGVWQNISRLGDNSDCNPYLDFYSGK</sequence>
<reference evidence="4" key="1">
    <citation type="submission" date="2017-02" db="UniProtKB">
        <authorList>
            <consortium name="WormBaseParasite"/>
        </authorList>
    </citation>
    <scope>IDENTIFICATION</scope>
</reference>
<reference evidence="2 3" key="2">
    <citation type="submission" date="2018-11" db="EMBL/GenBank/DDBJ databases">
        <authorList>
            <consortium name="Pathogen Informatics"/>
        </authorList>
    </citation>
    <scope>NUCLEOTIDE SEQUENCE [LARGE SCALE GENOMIC DNA]</scope>
</reference>
<dbReference type="Proteomes" id="UP000280834">
    <property type="component" value="Unassembled WGS sequence"/>
</dbReference>
<organism evidence="4">
    <name type="scientific">Brugia timori</name>
    <dbReference type="NCBI Taxonomy" id="42155"/>
    <lineage>
        <taxon>Eukaryota</taxon>
        <taxon>Metazoa</taxon>
        <taxon>Ecdysozoa</taxon>
        <taxon>Nematoda</taxon>
        <taxon>Chromadorea</taxon>
        <taxon>Rhabditida</taxon>
        <taxon>Spirurina</taxon>
        <taxon>Spiruromorpha</taxon>
        <taxon>Filarioidea</taxon>
        <taxon>Onchocercidae</taxon>
        <taxon>Brugia</taxon>
    </lineage>
</organism>
<dbReference type="STRING" id="42155.A0A0R3RC60"/>
<dbReference type="EMBL" id="UZAG01022821">
    <property type="protein sequence ID" value="VDO54852.1"/>
    <property type="molecule type" value="Genomic_DNA"/>
</dbReference>
<accession>A0A0R3RC60</accession>